<feature type="transmembrane region" description="Helical" evidence="5">
    <location>
        <begin position="104"/>
        <end position="132"/>
    </location>
</feature>
<dbReference type="NCBIfam" id="TIGR00945">
    <property type="entry name" value="tatC"/>
    <property type="match status" value="1"/>
</dbReference>
<proteinExistence type="inferred from homology"/>
<dbReference type="PANTHER" id="PTHR30371">
    <property type="entry name" value="SEC-INDEPENDENT PROTEIN TRANSLOCASE PROTEIN TATC"/>
    <property type="match status" value="1"/>
</dbReference>
<keyword evidence="7" id="KW-1185">Reference proteome</keyword>
<gene>
    <name evidence="5 6" type="primary">tatC</name>
    <name evidence="6" type="ORF">E1757_17505</name>
</gene>
<organism evidence="6 7">
    <name type="scientific">Paenibacillus piri</name>
    <dbReference type="NCBI Taxonomy" id="2547395"/>
    <lineage>
        <taxon>Bacteria</taxon>
        <taxon>Bacillati</taxon>
        <taxon>Bacillota</taxon>
        <taxon>Bacilli</taxon>
        <taxon>Bacillales</taxon>
        <taxon>Paenibacillaceae</taxon>
        <taxon>Paenibacillus</taxon>
    </lineage>
</organism>
<evidence type="ECO:0000256" key="1">
    <source>
        <dbReference type="ARBA" id="ARBA00004141"/>
    </source>
</evidence>
<dbReference type="GO" id="GO:0043953">
    <property type="term" value="P:protein transport by the Tat complex"/>
    <property type="evidence" value="ECO:0007669"/>
    <property type="project" value="UniProtKB-UniRule"/>
</dbReference>
<comment type="function">
    <text evidence="5">Part of the twin-arginine translocation (Tat) system that transports large folded proteins containing a characteristic twin-arginine motif in their signal peptide across membranes.</text>
</comment>
<feature type="transmembrane region" description="Helical" evidence="5">
    <location>
        <begin position="152"/>
        <end position="178"/>
    </location>
</feature>
<comment type="subcellular location">
    <subcellularLocation>
        <location evidence="5">Cell membrane</location>
        <topology evidence="5">Multi-pass membrane protein</topology>
    </subcellularLocation>
    <subcellularLocation>
        <location evidence="1">Membrane</location>
        <topology evidence="1">Multi-pass membrane protein</topology>
    </subcellularLocation>
</comment>
<dbReference type="Proteomes" id="UP000295636">
    <property type="component" value="Unassembled WGS sequence"/>
</dbReference>
<keyword evidence="5" id="KW-1003">Cell membrane</keyword>
<feature type="transmembrane region" description="Helical" evidence="5">
    <location>
        <begin position="213"/>
        <end position="235"/>
    </location>
</feature>
<dbReference type="RefSeq" id="WP_133230392.1">
    <property type="nucleotide sequence ID" value="NZ_SMRT01000008.1"/>
</dbReference>
<evidence type="ECO:0000256" key="5">
    <source>
        <dbReference type="HAMAP-Rule" id="MF_00902"/>
    </source>
</evidence>
<comment type="caution">
    <text evidence="6">The sequence shown here is derived from an EMBL/GenBank/DDBJ whole genome shotgun (WGS) entry which is preliminary data.</text>
</comment>
<dbReference type="PANTHER" id="PTHR30371:SF0">
    <property type="entry name" value="SEC-INDEPENDENT PROTEIN TRANSLOCASE PROTEIN TATC, CHLOROPLASTIC-RELATED"/>
    <property type="match status" value="1"/>
</dbReference>
<dbReference type="OrthoDB" id="9777044at2"/>
<protein>
    <recommendedName>
        <fullName evidence="5">Sec-independent protein translocase protein TatC</fullName>
    </recommendedName>
</protein>
<evidence type="ECO:0000256" key="3">
    <source>
        <dbReference type="ARBA" id="ARBA00022989"/>
    </source>
</evidence>
<dbReference type="PROSITE" id="PS01218">
    <property type="entry name" value="TATC"/>
    <property type="match status" value="1"/>
</dbReference>
<keyword evidence="5" id="KW-0653">Protein transport</keyword>
<dbReference type="GO" id="GO:0065002">
    <property type="term" value="P:intracellular protein transmembrane transport"/>
    <property type="evidence" value="ECO:0007669"/>
    <property type="project" value="TreeGrafter"/>
</dbReference>
<feature type="transmembrane region" description="Helical" evidence="5">
    <location>
        <begin position="20"/>
        <end position="42"/>
    </location>
</feature>
<keyword evidence="2 5" id="KW-0812">Transmembrane</keyword>
<keyword evidence="4 5" id="KW-0472">Membrane</keyword>
<dbReference type="EMBL" id="SMRT01000008">
    <property type="protein sequence ID" value="TDF96195.1"/>
    <property type="molecule type" value="Genomic_DNA"/>
</dbReference>
<evidence type="ECO:0000313" key="6">
    <source>
        <dbReference type="EMBL" id="TDF96195.1"/>
    </source>
</evidence>
<keyword evidence="3 5" id="KW-1133">Transmembrane helix</keyword>
<dbReference type="GO" id="GO:0033281">
    <property type="term" value="C:TAT protein transport complex"/>
    <property type="evidence" value="ECO:0007669"/>
    <property type="project" value="UniProtKB-UniRule"/>
</dbReference>
<dbReference type="InterPro" id="IPR002033">
    <property type="entry name" value="TatC"/>
</dbReference>
<keyword evidence="5" id="KW-0811">Translocation</keyword>
<dbReference type="InterPro" id="IPR019820">
    <property type="entry name" value="Sec-indep_translocase_CS"/>
</dbReference>
<comment type="similarity">
    <text evidence="5">Belongs to the TatC family.</text>
</comment>
<feature type="transmembrane region" description="Helical" evidence="5">
    <location>
        <begin position="67"/>
        <end position="92"/>
    </location>
</feature>
<dbReference type="Pfam" id="PF00902">
    <property type="entry name" value="TatC"/>
    <property type="match status" value="1"/>
</dbReference>
<accession>A0A4R5KMN6</accession>
<evidence type="ECO:0000313" key="7">
    <source>
        <dbReference type="Proteomes" id="UP000295636"/>
    </source>
</evidence>
<name>A0A4R5KMN6_9BACL</name>
<dbReference type="PRINTS" id="PR01840">
    <property type="entry name" value="TATCFAMILY"/>
</dbReference>
<sequence>MDKDETMSLVEHLGELRKRLIWIIIVLIVGMVIGLICAQPLITYLKGVPPANGINWNAFSPWDPIKMYMNFALVTGLLVTLPFALYQIWSFLKPGLREEEQKASLVFVPFAFLLFLVGLAFAYFIVFRMAFLFASGITARLELQETYGIAQYFSFMFNILIPISLLFELPIVIMFLTRLRILNPKRLSKLRRYAYLLLVIAACVITPPDMVSAVIVSVPMILLYEFSVLLSGIVYRKQLVQDKAWEEEFGAK</sequence>
<evidence type="ECO:0000256" key="4">
    <source>
        <dbReference type="ARBA" id="ARBA00023136"/>
    </source>
</evidence>
<feature type="transmembrane region" description="Helical" evidence="5">
    <location>
        <begin position="190"/>
        <end position="207"/>
    </location>
</feature>
<reference evidence="6 7" key="1">
    <citation type="submission" date="2019-03" db="EMBL/GenBank/DDBJ databases">
        <title>This is whole genome sequence of Paenibacillus sp MS74 strain.</title>
        <authorList>
            <person name="Trinh H.N."/>
        </authorList>
    </citation>
    <scope>NUCLEOTIDE SEQUENCE [LARGE SCALE GENOMIC DNA]</scope>
    <source>
        <strain evidence="6 7">MS74</strain>
    </source>
</reference>
<keyword evidence="5" id="KW-0813">Transport</keyword>
<evidence type="ECO:0000256" key="2">
    <source>
        <dbReference type="ARBA" id="ARBA00022692"/>
    </source>
</evidence>
<dbReference type="HAMAP" id="MF_00902">
    <property type="entry name" value="TatC"/>
    <property type="match status" value="1"/>
</dbReference>
<dbReference type="AlphaFoldDB" id="A0A4R5KMN6"/>
<dbReference type="GO" id="GO:0009977">
    <property type="term" value="F:proton motive force dependent protein transmembrane transporter activity"/>
    <property type="evidence" value="ECO:0007669"/>
    <property type="project" value="TreeGrafter"/>
</dbReference>
<comment type="subunit">
    <text evidence="5">Forms a complex with TatA.</text>
</comment>